<feature type="zinc finger region" description="C3H1-type" evidence="4">
    <location>
        <begin position="121"/>
        <end position="144"/>
    </location>
</feature>
<sequence>MYRPTNRCVADVGQGNPPNLQQVMYSGSVPQTAPVQMQLHPHLQSQSHMVMRPQAHTMATAVNSKPKVHVVSRSPPSRSGASQGERSGTVRFVCPRTNTIVCARYNRTVHTRAKLQHGAVICEDYMHKLHCPEGDQCLKVHVAAEHTWNYILPHIGAPQGIFQHGFTVRCFHPSMTEYFNIPSELVYYTKGSMEYIYDYNEHGDNSKKKFVLCEEMINNRICMSGMACEDVHAVMDDFSSVGRNSTHIVDEKLLPLYPRLRPDVVVRVFEQNSTEEYKDYTGDQILVTDGARQYLLALDVEGAIPRKKMQHCAHFRTKHLCRMGSGCNFIHVLQGLVANAEISPRSTSRSDSPTSELSISVRNRPIALRQSGSQVAEMLAEKYGLSRDENSQVGRHASPFVKQPPNEMASLPLCDGGLFQSNTKSQGNAVINSNINGNYNKEYCRNDDLFPCGAADAGDERVTQRNQQGEQIHDGTQPVAVCSRFRQISPPRRNNPYASPVLSQQASPHPRETI</sequence>
<accession>A0A1G4HZ12</accession>
<keyword evidence="8" id="KW-1185">Reference proteome</keyword>
<dbReference type="RefSeq" id="XP_067076305.1">
    <property type="nucleotide sequence ID" value="XM_067220204.1"/>
</dbReference>
<dbReference type="GO" id="GO:0008270">
    <property type="term" value="F:zinc ion binding"/>
    <property type="evidence" value="ECO:0007669"/>
    <property type="project" value="UniProtKB-KW"/>
</dbReference>
<evidence type="ECO:0000256" key="3">
    <source>
        <dbReference type="ARBA" id="ARBA00022833"/>
    </source>
</evidence>
<feature type="region of interest" description="Disordered" evidence="5">
    <location>
        <begin position="62"/>
        <end position="87"/>
    </location>
</feature>
<evidence type="ECO:0000259" key="6">
    <source>
        <dbReference type="PROSITE" id="PS50103"/>
    </source>
</evidence>
<reference evidence="7" key="1">
    <citation type="submission" date="2016-09" db="EMBL/GenBank/DDBJ databases">
        <authorList>
            <person name="Hebert L."/>
            <person name="Moumen B."/>
        </authorList>
    </citation>
    <scope>NUCLEOTIDE SEQUENCE [LARGE SCALE GENOMIC DNA]</scope>
    <source>
        <strain evidence="7">OVI</strain>
    </source>
</reference>
<keyword evidence="1 4" id="KW-0479">Metal-binding</keyword>
<evidence type="ECO:0000256" key="1">
    <source>
        <dbReference type="ARBA" id="ARBA00022723"/>
    </source>
</evidence>
<name>A0A1G4HZ12_TRYEQ</name>
<keyword evidence="3 4" id="KW-0862">Zinc</keyword>
<dbReference type="InterPro" id="IPR036855">
    <property type="entry name" value="Znf_CCCH_sf"/>
</dbReference>
<feature type="compositionally biased region" description="Low complexity" evidence="5">
    <location>
        <begin position="69"/>
        <end position="79"/>
    </location>
</feature>
<organism evidence="7 8">
    <name type="scientific">Trypanosoma equiperdum</name>
    <dbReference type="NCBI Taxonomy" id="5694"/>
    <lineage>
        <taxon>Eukaryota</taxon>
        <taxon>Discoba</taxon>
        <taxon>Euglenozoa</taxon>
        <taxon>Kinetoplastea</taxon>
        <taxon>Metakinetoplastina</taxon>
        <taxon>Trypanosomatida</taxon>
        <taxon>Trypanosomatidae</taxon>
        <taxon>Trypanosoma</taxon>
    </lineage>
</organism>
<dbReference type="SMART" id="SM00356">
    <property type="entry name" value="ZnF_C3H1"/>
    <property type="match status" value="2"/>
</dbReference>
<dbReference type="GeneID" id="92379743"/>
<proteinExistence type="predicted"/>
<comment type="caution">
    <text evidence="7">The sequence shown here is derived from an EMBL/GenBank/DDBJ whole genome shotgun (WGS) entry which is preliminary data.</text>
</comment>
<evidence type="ECO:0000313" key="7">
    <source>
        <dbReference type="EMBL" id="SCU64560.1"/>
    </source>
</evidence>
<feature type="domain" description="C3H1-type" evidence="6">
    <location>
        <begin position="306"/>
        <end position="334"/>
    </location>
</feature>
<dbReference type="PANTHER" id="PTHR37562:SF2">
    <property type="entry name" value="C3H1-TYPE DOMAIN-CONTAINING PROTEIN"/>
    <property type="match status" value="1"/>
</dbReference>
<protein>
    <submittedName>
        <fullName evidence="7">Zinc finger protein family member, putative</fullName>
    </submittedName>
</protein>
<dbReference type="EMBL" id="CZPT02000085">
    <property type="protein sequence ID" value="SCU64560.1"/>
    <property type="molecule type" value="Genomic_DNA"/>
</dbReference>
<evidence type="ECO:0000256" key="4">
    <source>
        <dbReference type="PROSITE-ProRule" id="PRU00723"/>
    </source>
</evidence>
<evidence type="ECO:0000256" key="2">
    <source>
        <dbReference type="ARBA" id="ARBA00022771"/>
    </source>
</evidence>
<evidence type="ECO:0000256" key="5">
    <source>
        <dbReference type="SAM" id="MobiDB-lite"/>
    </source>
</evidence>
<dbReference type="InterPro" id="IPR000571">
    <property type="entry name" value="Znf_CCCH"/>
</dbReference>
<feature type="region of interest" description="Disordered" evidence="5">
    <location>
        <begin position="489"/>
        <end position="514"/>
    </location>
</feature>
<dbReference type="AlphaFoldDB" id="A0A1G4HZ12"/>
<dbReference type="Proteomes" id="UP000195570">
    <property type="component" value="Unassembled WGS sequence"/>
</dbReference>
<gene>
    <name evidence="7" type="ORF">TEOVI_000580400</name>
</gene>
<keyword evidence="2 4" id="KW-0863">Zinc-finger</keyword>
<dbReference type="SUPFAM" id="SSF90229">
    <property type="entry name" value="CCCH zinc finger"/>
    <property type="match status" value="1"/>
</dbReference>
<feature type="zinc finger region" description="C3H1-type" evidence="4">
    <location>
        <begin position="306"/>
        <end position="334"/>
    </location>
</feature>
<dbReference type="PROSITE" id="PS50103">
    <property type="entry name" value="ZF_C3H1"/>
    <property type="match status" value="2"/>
</dbReference>
<evidence type="ECO:0000313" key="8">
    <source>
        <dbReference type="Proteomes" id="UP000195570"/>
    </source>
</evidence>
<dbReference type="VEuPathDB" id="TriTrypDB:TEOVI_000580400"/>
<feature type="domain" description="C3H1-type" evidence="6">
    <location>
        <begin position="121"/>
        <end position="144"/>
    </location>
</feature>
<dbReference type="PANTHER" id="PTHR37562">
    <property type="entry name" value="C3H1-TYPE DOMAIN-CONTAINING PROTEIN-RELATED"/>
    <property type="match status" value="1"/>
</dbReference>